<evidence type="ECO:0000259" key="1">
    <source>
        <dbReference type="Pfam" id="PF12697"/>
    </source>
</evidence>
<dbReference type="Proteomes" id="UP001166286">
    <property type="component" value="Unassembled WGS sequence"/>
</dbReference>
<evidence type="ECO:0000313" key="3">
    <source>
        <dbReference type="Proteomes" id="UP001166286"/>
    </source>
</evidence>
<dbReference type="InterPro" id="IPR052897">
    <property type="entry name" value="Sec-Metab_Biosynth_Hydrolase"/>
</dbReference>
<dbReference type="PANTHER" id="PTHR37017">
    <property type="entry name" value="AB HYDROLASE-1 DOMAIN-CONTAINING PROTEIN-RELATED"/>
    <property type="match status" value="1"/>
</dbReference>
<proteinExistence type="predicted"/>
<reference evidence="2" key="1">
    <citation type="submission" date="2023-03" db="EMBL/GenBank/DDBJ databases">
        <title>Complete genome of Cladonia borealis.</title>
        <authorList>
            <person name="Park H."/>
        </authorList>
    </citation>
    <scope>NUCLEOTIDE SEQUENCE</scope>
    <source>
        <strain evidence="2">ANT050790</strain>
    </source>
</reference>
<name>A0AA39V7L6_9LECA</name>
<dbReference type="InterPro" id="IPR029058">
    <property type="entry name" value="AB_hydrolase_fold"/>
</dbReference>
<dbReference type="SUPFAM" id="SSF53474">
    <property type="entry name" value="alpha/beta-Hydrolases"/>
    <property type="match status" value="1"/>
</dbReference>
<accession>A0AA39V7L6</accession>
<dbReference type="Pfam" id="PF12697">
    <property type="entry name" value="Abhydrolase_6"/>
    <property type="match status" value="1"/>
</dbReference>
<feature type="domain" description="AB hydrolase-1" evidence="1">
    <location>
        <begin position="9"/>
        <end position="240"/>
    </location>
</feature>
<comment type="caution">
    <text evidence="2">The sequence shown here is derived from an EMBL/GenBank/DDBJ whole genome shotgun (WGS) entry which is preliminary data.</text>
</comment>
<protein>
    <recommendedName>
        <fullName evidence="1">AB hydrolase-1 domain-containing protein</fullName>
    </recommendedName>
</protein>
<dbReference type="Gene3D" id="3.40.50.1820">
    <property type="entry name" value="alpha/beta hydrolase"/>
    <property type="match status" value="1"/>
</dbReference>
<evidence type="ECO:0000313" key="2">
    <source>
        <dbReference type="EMBL" id="KAK0516644.1"/>
    </source>
</evidence>
<dbReference type="EMBL" id="JAFEKC020000002">
    <property type="protein sequence ID" value="KAK0516644.1"/>
    <property type="molecule type" value="Genomic_DNA"/>
</dbReference>
<sequence length="250" mass="26955">MASENKPTVLIVPGGCHVPIHYEPLTKVLSSHGFPSVALRLPTAGASPPDKDLHDDISYISSKLEELVEKEGKEVIVIVHSYGGTPGPSAARPYVKKERAQQDKKGGVIGLLYISSWGVPSGKSTMETIEELNIDWMKIEGPTGFPSDGARVFYNDVPPADADFYASKLVTHCWGSMTQPLTADCLNGVVPSVYLICENDNALPVSMQEQLAKNIGEGCNIERCSAGHSPFISQPEVVAKIIRRLAGENI</sequence>
<dbReference type="InterPro" id="IPR000073">
    <property type="entry name" value="AB_hydrolase_1"/>
</dbReference>
<gene>
    <name evidence="2" type="ORF">JMJ35_001247</name>
</gene>
<dbReference type="AlphaFoldDB" id="A0AA39V7L6"/>
<organism evidence="2 3">
    <name type="scientific">Cladonia borealis</name>
    <dbReference type="NCBI Taxonomy" id="184061"/>
    <lineage>
        <taxon>Eukaryota</taxon>
        <taxon>Fungi</taxon>
        <taxon>Dikarya</taxon>
        <taxon>Ascomycota</taxon>
        <taxon>Pezizomycotina</taxon>
        <taxon>Lecanoromycetes</taxon>
        <taxon>OSLEUM clade</taxon>
        <taxon>Lecanoromycetidae</taxon>
        <taxon>Lecanorales</taxon>
        <taxon>Lecanorineae</taxon>
        <taxon>Cladoniaceae</taxon>
        <taxon>Cladonia</taxon>
    </lineage>
</organism>
<dbReference type="PANTHER" id="PTHR37017:SF11">
    <property type="entry name" value="ESTERASE_LIPASE_THIOESTERASE DOMAIN-CONTAINING PROTEIN"/>
    <property type="match status" value="1"/>
</dbReference>
<keyword evidence="3" id="KW-1185">Reference proteome</keyword>